<dbReference type="Pfam" id="PF25202">
    <property type="entry name" value="DUF7834"/>
    <property type="match status" value="1"/>
</dbReference>
<gene>
    <name evidence="3" type="ORF">G6042_14155</name>
</gene>
<name>A0ABX1QW22_9FLAO</name>
<evidence type="ECO:0000259" key="2">
    <source>
        <dbReference type="Pfam" id="PF25202"/>
    </source>
</evidence>
<evidence type="ECO:0000313" key="4">
    <source>
        <dbReference type="Proteomes" id="UP000767947"/>
    </source>
</evidence>
<organism evidence="3 4">
    <name type="scientific">Flavobacterium solisilvae</name>
    <dbReference type="NCBI Taxonomy" id="1852019"/>
    <lineage>
        <taxon>Bacteria</taxon>
        <taxon>Pseudomonadati</taxon>
        <taxon>Bacteroidota</taxon>
        <taxon>Flavobacteriia</taxon>
        <taxon>Flavobacteriales</taxon>
        <taxon>Flavobacteriaceae</taxon>
        <taxon>Flavobacterium</taxon>
    </lineage>
</organism>
<evidence type="ECO:0000313" key="3">
    <source>
        <dbReference type="EMBL" id="NMH26407.1"/>
    </source>
</evidence>
<dbReference type="Pfam" id="PF03235">
    <property type="entry name" value="GmrSD_N"/>
    <property type="match status" value="1"/>
</dbReference>
<proteinExistence type="predicted"/>
<comment type="caution">
    <text evidence="3">The sequence shown here is derived from an EMBL/GenBank/DDBJ whole genome shotgun (WGS) entry which is preliminary data.</text>
</comment>
<reference evidence="3 4" key="1">
    <citation type="submission" date="2020-02" db="EMBL/GenBank/DDBJ databases">
        <title>Flavobacterium sp. genome.</title>
        <authorList>
            <person name="Jung H.S."/>
            <person name="Baek J.H."/>
            <person name="Jeon C.O."/>
        </authorList>
    </citation>
    <scope>NUCLEOTIDE SEQUENCE [LARGE SCALE GENOMIC DNA]</scope>
    <source>
        <strain evidence="3 4">SE-s27</strain>
    </source>
</reference>
<dbReference type="RefSeq" id="WP_169525092.1">
    <property type="nucleotide sequence ID" value="NZ_JAAMPT010000209.1"/>
</dbReference>
<dbReference type="InterPro" id="IPR004919">
    <property type="entry name" value="GmrSD_N"/>
</dbReference>
<protein>
    <submittedName>
        <fullName evidence="3">DUF262 domain-containing protein</fullName>
    </submittedName>
</protein>
<dbReference type="PANTHER" id="PTHR35149:SF2">
    <property type="entry name" value="DUF262 DOMAIN-CONTAINING PROTEIN"/>
    <property type="match status" value="1"/>
</dbReference>
<evidence type="ECO:0000259" key="1">
    <source>
        <dbReference type="Pfam" id="PF03235"/>
    </source>
</evidence>
<keyword evidence="4" id="KW-1185">Reference proteome</keyword>
<sequence>MGNLNSILAGTCTIKDLFSFEKNYTISIPDYQRAYVWDIKKVESLINDIESFYKENAQEIYYYLGSILFYKKDKNTYEVIDGQQRLTTLLIIDYVTNKSNSLLKTKSDLINFIFNSPISQNNIIKNKDFLIQEKNNLKDKKWLDIFSKLVVSVVITENQDDAFTFFDTQNHRGIKLSAVDYLKSYHLRELKEELGKQEIFAKKWDYNNQNQFLNLLYHQILWRSRMWKGRDVRYENNDMLLNEFQEKTQKPEIKNRINIYSNKKNRIAKSLEFNEYSGITLQTLPISLQTKAIDFPLELRQPIEKGIGFFLYTEKYVEVYNNLFETNHNIDSEIGLFQDFYEKVYLNADVSDYLKMLFKLSITTYYDKYEEYQLYPFALWLDFLIGSYRIKLDSIVELTPVKIIRDESQNLLDIILHSYQPDEVFHFIEKITDNEIYKTEKVVIEFKTQHRVKERYKKAILNYYLKGIESNLTNKKNWINDRVKDYK</sequence>
<dbReference type="Proteomes" id="UP000767947">
    <property type="component" value="Unassembled WGS sequence"/>
</dbReference>
<dbReference type="InterPro" id="IPR057156">
    <property type="entry name" value="DUF7834"/>
</dbReference>
<accession>A0ABX1QW22</accession>
<feature type="domain" description="DUF7834" evidence="2">
    <location>
        <begin position="197"/>
        <end position="440"/>
    </location>
</feature>
<dbReference type="PANTHER" id="PTHR35149">
    <property type="entry name" value="SLL5132 PROTEIN"/>
    <property type="match status" value="1"/>
</dbReference>
<dbReference type="EMBL" id="JAAMPT010000209">
    <property type="protein sequence ID" value="NMH26407.1"/>
    <property type="molecule type" value="Genomic_DNA"/>
</dbReference>
<feature type="domain" description="GmrSD restriction endonucleases N-terminal" evidence="1">
    <location>
        <begin position="14"/>
        <end position="186"/>
    </location>
</feature>